<dbReference type="OrthoDB" id="9794403at2"/>
<evidence type="ECO:0000313" key="3">
    <source>
        <dbReference type="Proteomes" id="UP000319908"/>
    </source>
</evidence>
<keyword evidence="3" id="KW-1185">Reference proteome</keyword>
<dbReference type="InterPro" id="IPR052715">
    <property type="entry name" value="RAYT_transposase"/>
</dbReference>
<organism evidence="2 3">
    <name type="scientific">Allorhodopirellula heiligendammensis</name>
    <dbReference type="NCBI Taxonomy" id="2714739"/>
    <lineage>
        <taxon>Bacteria</taxon>
        <taxon>Pseudomonadati</taxon>
        <taxon>Planctomycetota</taxon>
        <taxon>Planctomycetia</taxon>
        <taxon>Pirellulales</taxon>
        <taxon>Pirellulaceae</taxon>
        <taxon>Allorhodopirellula</taxon>
    </lineage>
</organism>
<dbReference type="GO" id="GO:0004803">
    <property type="term" value="F:transposase activity"/>
    <property type="evidence" value="ECO:0007669"/>
    <property type="project" value="InterPro"/>
</dbReference>
<dbReference type="AlphaFoldDB" id="A0A5C6BW02"/>
<proteinExistence type="predicted"/>
<sequence>MNQDDLRFFDRDEDFCVFEERALPHWMQAGTLCFITWRLHDALPGEVYDRIDREVASLLKSHTIACDETWSEYLSKLDLKTRSQMQWKLFMIRDKFLDQGWGRCPLREPQHAEIVLNSLRHFDEDRYFLTDVAVMPNHLHFIAAFQSQDAMLTQCEAWKRFTGRTVHRMEGRRGEFWQVDQFDHLIRSEAQFSHFKKYIADNPSQAGLSEGDFLHFHKPLQVE</sequence>
<dbReference type="Proteomes" id="UP000319908">
    <property type="component" value="Unassembled WGS sequence"/>
</dbReference>
<dbReference type="SUPFAM" id="SSF143422">
    <property type="entry name" value="Transposase IS200-like"/>
    <property type="match status" value="1"/>
</dbReference>
<accession>A0A5C6BW02</accession>
<protein>
    <recommendedName>
        <fullName evidence="1">Transposase IS200-like domain-containing protein</fullName>
    </recommendedName>
</protein>
<name>A0A5C6BW02_9BACT</name>
<dbReference type="InterPro" id="IPR002686">
    <property type="entry name" value="Transposase_17"/>
</dbReference>
<dbReference type="PANTHER" id="PTHR36966">
    <property type="entry name" value="REP-ASSOCIATED TYROSINE TRANSPOSASE"/>
    <property type="match status" value="1"/>
</dbReference>
<comment type="caution">
    <text evidence="2">The sequence shown here is derived from an EMBL/GenBank/DDBJ whole genome shotgun (WGS) entry which is preliminary data.</text>
</comment>
<dbReference type="GO" id="GO:0043565">
    <property type="term" value="F:sequence-specific DNA binding"/>
    <property type="evidence" value="ECO:0007669"/>
    <property type="project" value="TreeGrafter"/>
</dbReference>
<dbReference type="RefSeq" id="WP_146407292.1">
    <property type="nucleotide sequence ID" value="NZ_SJPU01000002.1"/>
</dbReference>
<evidence type="ECO:0000313" key="2">
    <source>
        <dbReference type="EMBL" id="TWU15406.1"/>
    </source>
</evidence>
<gene>
    <name evidence="2" type="ORF">Poly21_26010</name>
</gene>
<dbReference type="EMBL" id="SJPU01000002">
    <property type="protein sequence ID" value="TWU15406.1"/>
    <property type="molecule type" value="Genomic_DNA"/>
</dbReference>
<reference evidence="2 3" key="1">
    <citation type="journal article" date="2020" name="Antonie Van Leeuwenhoek">
        <title>Rhodopirellula heiligendammensis sp. nov., Rhodopirellula pilleata sp. nov., and Rhodopirellula solitaria sp. nov. isolated from natural or artificial marine surfaces in Northern Germany and California, USA, and emended description of the genus Rhodopirellula.</title>
        <authorList>
            <person name="Kallscheuer N."/>
            <person name="Wiegand S."/>
            <person name="Jogler M."/>
            <person name="Boedeker C."/>
            <person name="Peeters S.H."/>
            <person name="Rast P."/>
            <person name="Heuer A."/>
            <person name="Jetten M.S.M."/>
            <person name="Rohde M."/>
            <person name="Jogler C."/>
        </authorList>
    </citation>
    <scope>NUCLEOTIDE SEQUENCE [LARGE SCALE GENOMIC DNA]</scope>
    <source>
        <strain evidence="2 3">Poly21</strain>
    </source>
</reference>
<dbReference type="InterPro" id="IPR036515">
    <property type="entry name" value="Transposase_17_sf"/>
</dbReference>
<evidence type="ECO:0000259" key="1">
    <source>
        <dbReference type="SMART" id="SM01321"/>
    </source>
</evidence>
<dbReference type="SMART" id="SM01321">
    <property type="entry name" value="Y1_Tnp"/>
    <property type="match status" value="1"/>
</dbReference>
<feature type="domain" description="Transposase IS200-like" evidence="1">
    <location>
        <begin position="28"/>
        <end position="202"/>
    </location>
</feature>
<dbReference type="GO" id="GO:0006313">
    <property type="term" value="P:DNA transposition"/>
    <property type="evidence" value="ECO:0007669"/>
    <property type="project" value="InterPro"/>
</dbReference>
<dbReference type="Gene3D" id="3.30.70.1290">
    <property type="entry name" value="Transposase IS200-like"/>
    <property type="match status" value="1"/>
</dbReference>
<dbReference type="PANTHER" id="PTHR36966:SF1">
    <property type="entry name" value="REP-ASSOCIATED TYROSINE TRANSPOSASE"/>
    <property type="match status" value="1"/>
</dbReference>